<name>A0A0J9XA41_GEOCN</name>
<evidence type="ECO:0000256" key="1">
    <source>
        <dbReference type="ARBA" id="ARBA00004123"/>
    </source>
</evidence>
<evidence type="ECO:0000313" key="9">
    <source>
        <dbReference type="Proteomes" id="UP000242525"/>
    </source>
</evidence>
<keyword evidence="4 8" id="KW-0647">Proteasome</keyword>
<feature type="region of interest" description="Disordered" evidence="6">
    <location>
        <begin position="126"/>
        <end position="152"/>
    </location>
</feature>
<protein>
    <submittedName>
        <fullName evidence="8">Similar to Saccharomyces cerevisiae YLR421C RPN13 Subunit of the 19S regulatory particle of the 26S proteasome lid</fullName>
    </submittedName>
</protein>
<gene>
    <name evidence="8" type="ORF">BN980_GECA06s04311g</name>
</gene>
<dbReference type="Gene3D" id="2.30.29.70">
    <property type="entry name" value="Proteasomal ubiquitin receptor Rpn13/ADRM1"/>
    <property type="match status" value="1"/>
</dbReference>
<dbReference type="GO" id="GO:0008541">
    <property type="term" value="C:proteasome regulatory particle, lid subcomplex"/>
    <property type="evidence" value="ECO:0007669"/>
    <property type="project" value="TreeGrafter"/>
</dbReference>
<dbReference type="STRING" id="1173061.A0A0J9XA41"/>
<dbReference type="PANTHER" id="PTHR12225">
    <property type="entry name" value="ADHESION REGULATING MOLECULE 1 110 KDA CELL MEMBRANE GLYCOPROTEIN"/>
    <property type="match status" value="1"/>
</dbReference>
<dbReference type="GO" id="GO:0070628">
    <property type="term" value="F:proteasome binding"/>
    <property type="evidence" value="ECO:0007669"/>
    <property type="project" value="TreeGrafter"/>
</dbReference>
<feature type="compositionally biased region" description="Acidic residues" evidence="6">
    <location>
        <begin position="132"/>
        <end position="142"/>
    </location>
</feature>
<evidence type="ECO:0000256" key="6">
    <source>
        <dbReference type="SAM" id="MobiDB-lite"/>
    </source>
</evidence>
<sequence>MSSETILSFNAGYALYDPDSKTVTCKPGPGKITVTKEPGEPFLYFTWEPREGFKPPADFVPFDTYVLFPGDALWVHVKQCTTGRVFALKFLSSDRREFFWMQSRTDAEDKQPGSLSTQDKSIYETLEKLLQSDEEPEEEENEAPVPGSTVVA</sequence>
<dbReference type="PROSITE" id="PS51917">
    <property type="entry name" value="PRU"/>
    <property type="match status" value="1"/>
</dbReference>
<dbReference type="GO" id="GO:0005737">
    <property type="term" value="C:cytoplasm"/>
    <property type="evidence" value="ECO:0007669"/>
    <property type="project" value="UniProtKB-SubCell"/>
</dbReference>
<evidence type="ECO:0000256" key="3">
    <source>
        <dbReference type="ARBA" id="ARBA00022490"/>
    </source>
</evidence>
<dbReference type="InterPro" id="IPR044868">
    <property type="entry name" value="Rpn13/ADRM1_Pru"/>
</dbReference>
<dbReference type="AlphaFoldDB" id="A0A0J9XA41"/>
<dbReference type="InterPro" id="IPR038633">
    <property type="entry name" value="Rpn13/ADRM1_Pru_sf"/>
</dbReference>
<dbReference type="GO" id="GO:0005634">
    <property type="term" value="C:nucleus"/>
    <property type="evidence" value="ECO:0007669"/>
    <property type="project" value="UniProtKB-SubCell"/>
</dbReference>
<feature type="domain" description="Pru" evidence="7">
    <location>
        <begin position="1"/>
        <end position="133"/>
    </location>
</feature>
<keyword evidence="9" id="KW-1185">Reference proteome</keyword>
<evidence type="ECO:0000256" key="5">
    <source>
        <dbReference type="ARBA" id="ARBA00023242"/>
    </source>
</evidence>
<reference evidence="8" key="1">
    <citation type="submission" date="2014-03" db="EMBL/GenBank/DDBJ databases">
        <authorList>
            <person name="Casaregola S."/>
        </authorList>
    </citation>
    <scope>NUCLEOTIDE SEQUENCE [LARGE SCALE GENOMIC DNA]</scope>
    <source>
        <strain evidence="8">CLIB 918</strain>
    </source>
</reference>
<dbReference type="Proteomes" id="UP000242525">
    <property type="component" value="Unassembled WGS sequence"/>
</dbReference>
<organism evidence="8 9">
    <name type="scientific">Geotrichum candidum</name>
    <name type="common">Oospora lactis</name>
    <name type="synonym">Dipodascus geotrichum</name>
    <dbReference type="NCBI Taxonomy" id="1173061"/>
    <lineage>
        <taxon>Eukaryota</taxon>
        <taxon>Fungi</taxon>
        <taxon>Dikarya</taxon>
        <taxon>Ascomycota</taxon>
        <taxon>Saccharomycotina</taxon>
        <taxon>Dipodascomycetes</taxon>
        <taxon>Dipodascales</taxon>
        <taxon>Dipodascaceae</taxon>
        <taxon>Geotrichum</taxon>
    </lineage>
</organism>
<keyword evidence="3" id="KW-0963">Cytoplasm</keyword>
<dbReference type="InterPro" id="IPR006773">
    <property type="entry name" value="Rpn13/ADRM1"/>
</dbReference>
<dbReference type="Pfam" id="PF04683">
    <property type="entry name" value="Rpn13_ADRM1_Pru"/>
    <property type="match status" value="1"/>
</dbReference>
<evidence type="ECO:0000313" key="8">
    <source>
        <dbReference type="EMBL" id="CDO54075.1"/>
    </source>
</evidence>
<evidence type="ECO:0000256" key="4">
    <source>
        <dbReference type="ARBA" id="ARBA00022942"/>
    </source>
</evidence>
<accession>A0A0J9XA41</accession>
<comment type="caution">
    <text evidence="8">The sequence shown here is derived from an EMBL/GenBank/DDBJ whole genome shotgun (WGS) entry which is preliminary data.</text>
</comment>
<dbReference type="EMBL" id="CCBN010000006">
    <property type="protein sequence ID" value="CDO54075.1"/>
    <property type="molecule type" value="Genomic_DNA"/>
</dbReference>
<proteinExistence type="predicted"/>
<evidence type="ECO:0000256" key="2">
    <source>
        <dbReference type="ARBA" id="ARBA00004496"/>
    </source>
</evidence>
<dbReference type="OrthoDB" id="340431at2759"/>
<dbReference type="PANTHER" id="PTHR12225:SF0">
    <property type="entry name" value="PROTEASOMAL UBIQUITIN RECEPTOR ADRM1"/>
    <property type="match status" value="1"/>
</dbReference>
<comment type="subcellular location">
    <subcellularLocation>
        <location evidence="2">Cytoplasm</location>
    </subcellularLocation>
    <subcellularLocation>
        <location evidence="1">Nucleus</location>
    </subcellularLocation>
</comment>
<keyword evidence="5" id="KW-0539">Nucleus</keyword>
<dbReference type="GO" id="GO:0061133">
    <property type="term" value="F:endopeptidase activator activity"/>
    <property type="evidence" value="ECO:0007669"/>
    <property type="project" value="TreeGrafter"/>
</dbReference>
<evidence type="ECO:0000259" key="7">
    <source>
        <dbReference type="PROSITE" id="PS51917"/>
    </source>
</evidence>